<dbReference type="AlphaFoldDB" id="A0A0H5CB49"/>
<feature type="transmembrane region" description="Helical" evidence="7">
    <location>
        <begin position="201"/>
        <end position="217"/>
    </location>
</feature>
<dbReference type="Gene3D" id="1.20.1070.10">
    <property type="entry name" value="Rhodopsin 7-helix transmembrane proteins"/>
    <property type="match status" value="1"/>
</dbReference>
<dbReference type="GO" id="GO:0005783">
    <property type="term" value="C:endoplasmic reticulum"/>
    <property type="evidence" value="ECO:0007669"/>
    <property type="project" value="TreeGrafter"/>
</dbReference>
<evidence type="ECO:0000256" key="3">
    <source>
        <dbReference type="ARBA" id="ARBA00022692"/>
    </source>
</evidence>
<name>A0A0H5CB49_CYBJN</name>
<dbReference type="Proteomes" id="UP000038830">
    <property type="component" value="Unassembled WGS sequence"/>
</dbReference>
<dbReference type="SUPFAM" id="SSF81321">
    <property type="entry name" value="Family A G protein-coupled receptor-like"/>
    <property type="match status" value="1"/>
</dbReference>
<evidence type="ECO:0000256" key="1">
    <source>
        <dbReference type="ARBA" id="ARBA00004141"/>
    </source>
</evidence>
<accession>A0A0H5CB49</accession>
<feature type="transmembrane region" description="Helical" evidence="7">
    <location>
        <begin position="26"/>
        <end position="46"/>
    </location>
</feature>
<keyword evidence="3 7" id="KW-0812">Transmembrane</keyword>
<evidence type="ECO:0008006" key="10">
    <source>
        <dbReference type="Google" id="ProtNLM"/>
    </source>
</evidence>
<dbReference type="InterPro" id="IPR043476">
    <property type="entry name" value="Yro2-like_7TM"/>
</dbReference>
<dbReference type="PANTHER" id="PTHR28286">
    <property type="match status" value="1"/>
</dbReference>
<evidence type="ECO:0000256" key="2">
    <source>
        <dbReference type="ARBA" id="ARBA00008130"/>
    </source>
</evidence>
<dbReference type="PANTHER" id="PTHR28286:SF1">
    <property type="entry name" value="30 KDA HEAT SHOCK PROTEIN-RELATED"/>
    <property type="match status" value="1"/>
</dbReference>
<organism evidence="8 9">
    <name type="scientific">Cyberlindnera jadinii (strain ATCC 18201 / CBS 1600 / BCRC 20928 / JCM 3617 / NBRC 0987 / NRRL Y-1542)</name>
    <name type="common">Torula yeast</name>
    <name type="synonym">Candida utilis</name>
    <dbReference type="NCBI Taxonomy" id="983966"/>
    <lineage>
        <taxon>Eukaryota</taxon>
        <taxon>Fungi</taxon>
        <taxon>Dikarya</taxon>
        <taxon>Ascomycota</taxon>
        <taxon>Saccharomycotina</taxon>
        <taxon>Saccharomycetes</taxon>
        <taxon>Phaffomycetales</taxon>
        <taxon>Phaffomycetaceae</taxon>
        <taxon>Cyberlindnera</taxon>
    </lineage>
</organism>
<feature type="transmembrane region" description="Helical" evidence="7">
    <location>
        <begin position="137"/>
        <end position="164"/>
    </location>
</feature>
<feature type="region of interest" description="Disordered" evidence="6">
    <location>
        <begin position="283"/>
        <end position="321"/>
    </location>
</feature>
<dbReference type="CDD" id="cd15239">
    <property type="entry name" value="7tm_YRO2_fungal-like"/>
    <property type="match status" value="1"/>
</dbReference>
<evidence type="ECO:0000313" key="8">
    <source>
        <dbReference type="EMBL" id="CEP21254.1"/>
    </source>
</evidence>
<evidence type="ECO:0000256" key="4">
    <source>
        <dbReference type="ARBA" id="ARBA00022989"/>
    </source>
</evidence>
<dbReference type="InterPro" id="IPR001425">
    <property type="entry name" value="Arc/bac/fun_rhodopsins"/>
</dbReference>
<comment type="subcellular location">
    <subcellularLocation>
        <location evidence="1">Membrane</location>
        <topology evidence="1">Multi-pass membrane protein</topology>
    </subcellularLocation>
</comment>
<gene>
    <name evidence="8" type="ORF">BN1211_1305</name>
</gene>
<feature type="transmembrane region" description="Helical" evidence="7">
    <location>
        <begin position="237"/>
        <end position="256"/>
    </location>
</feature>
<keyword evidence="5 7" id="KW-0472">Membrane</keyword>
<reference evidence="9" key="1">
    <citation type="journal article" date="2015" name="J. Biotechnol.">
        <title>The structure of the Cyberlindnera jadinii genome and its relation to Candida utilis analyzed by the occurrence of single nucleotide polymorphisms.</title>
        <authorList>
            <person name="Rupp O."/>
            <person name="Brinkrolf K."/>
            <person name="Buerth C."/>
            <person name="Kunigo M."/>
            <person name="Schneider J."/>
            <person name="Jaenicke S."/>
            <person name="Goesmann A."/>
            <person name="Puehler A."/>
            <person name="Jaeger K.-E."/>
            <person name="Ernst J.F."/>
        </authorList>
    </citation>
    <scope>NUCLEOTIDE SEQUENCE [LARGE SCALE GENOMIC DNA]</scope>
    <source>
        <strain evidence="9">ATCC 18201 / CBS 1600 / BCRC 20928 / JCM 3617 / NBRC 0987 / NRRL Y-1542</strain>
    </source>
</reference>
<feature type="transmembrane region" description="Helical" evidence="7">
    <location>
        <begin position="58"/>
        <end position="84"/>
    </location>
</feature>
<feature type="compositionally biased region" description="Low complexity" evidence="6">
    <location>
        <begin position="308"/>
        <end position="321"/>
    </location>
</feature>
<feature type="transmembrane region" description="Helical" evidence="7">
    <location>
        <begin position="104"/>
        <end position="125"/>
    </location>
</feature>
<evidence type="ECO:0000313" key="9">
    <source>
        <dbReference type="Proteomes" id="UP000038830"/>
    </source>
</evidence>
<feature type="transmembrane region" description="Helical" evidence="7">
    <location>
        <begin position="170"/>
        <end position="189"/>
    </location>
</feature>
<evidence type="ECO:0000256" key="6">
    <source>
        <dbReference type="SAM" id="MobiDB-lite"/>
    </source>
</evidence>
<sequence>MAGNQATDVNPAVGVGIALTNHGSSWLWAVFSIFGLTALVHAWYTFYHFHLGRDKFRAYSHIGPLFSAATLAYAYFTIASNLGWTGINVEFHNYQEDQQVRQIFYARYVGWFLAWPGLLYTFELNAQSQHVVSSSDLFSILGHLAVQLCSTEVFVLGLLIGSLISSSYKWGYWTFAVSAQLFALSLLLYRQVASQTKATSLPNLIVMGFYTVCFLLYPVSWGLSEGGNVISVDSESVFYGILDLILFWIIPVVVLYDSRKNGTFVDANTTTADVEKAYHPGLRASGETEVPQTSPLASDGVAVQPSETTAQAATNTTVTPQ</sequence>
<dbReference type="Pfam" id="PF01036">
    <property type="entry name" value="Bac_rhodopsin"/>
    <property type="match status" value="1"/>
</dbReference>
<dbReference type="GO" id="GO:0005886">
    <property type="term" value="C:plasma membrane"/>
    <property type="evidence" value="ECO:0007669"/>
    <property type="project" value="TreeGrafter"/>
</dbReference>
<evidence type="ECO:0000256" key="5">
    <source>
        <dbReference type="ARBA" id="ARBA00023136"/>
    </source>
</evidence>
<dbReference type="EMBL" id="CDQK01000002">
    <property type="protein sequence ID" value="CEP21254.1"/>
    <property type="molecule type" value="Genomic_DNA"/>
</dbReference>
<evidence type="ECO:0000256" key="7">
    <source>
        <dbReference type="SAM" id="Phobius"/>
    </source>
</evidence>
<proteinExistence type="inferred from homology"/>
<dbReference type="SMART" id="SM01021">
    <property type="entry name" value="Bac_rhodopsin"/>
    <property type="match status" value="1"/>
</dbReference>
<protein>
    <recommendedName>
        <fullName evidence="10">Family A G protein-coupled receptor-like protein</fullName>
    </recommendedName>
</protein>
<keyword evidence="4 7" id="KW-1133">Transmembrane helix</keyword>
<comment type="similarity">
    <text evidence="2">Belongs to the archaeal/bacterial/fungal opsin family.</text>
</comment>